<evidence type="ECO:0000313" key="3">
    <source>
        <dbReference type="Proteomes" id="UP000199029"/>
    </source>
</evidence>
<dbReference type="PROSITE" id="PS51257">
    <property type="entry name" value="PROKAR_LIPOPROTEIN"/>
    <property type="match status" value="1"/>
</dbReference>
<dbReference type="OrthoDB" id="877329at2"/>
<evidence type="ECO:0000256" key="1">
    <source>
        <dbReference type="SAM" id="SignalP"/>
    </source>
</evidence>
<sequence>MRFRLLYVFLPLLLGACSKAKGPVRLDFIGNTALTSSNRTASPNDTLSTRAYAVGGESLLRRLRIEVTYTPGLSPILYPLPISNFDADNAPASQTLVYLDSLITPLFSTRNYTSPYKGGEYIFDNRFSARSTSGIEQWTYTATDADGQSASRSYRITVSKADSAAVFHNYTVLMRPQPATATDTLRNRARVFLNLRYGLLLPRYAVLNNETTVQPNQRLIDLVCVTNSTGATIRLDGPASDSLGRRLSTARWPRANRNATRLLRTSLTAAQFAEARTTANFVSAFAAGTPFFTSDSLSTGVLAQNNVIAFRTGEGYYGLLLVGQLVPGTSPLLNCSIKVQK</sequence>
<feature type="chain" id="PRO_5011510648" evidence="1">
    <location>
        <begin position="21"/>
        <end position="341"/>
    </location>
</feature>
<dbReference type="EMBL" id="FOXS01000007">
    <property type="protein sequence ID" value="SFQ76579.1"/>
    <property type="molecule type" value="Genomic_DNA"/>
</dbReference>
<reference evidence="3" key="1">
    <citation type="submission" date="2016-10" db="EMBL/GenBank/DDBJ databases">
        <authorList>
            <person name="Varghese N."/>
            <person name="Submissions S."/>
        </authorList>
    </citation>
    <scope>NUCLEOTIDE SEQUENCE [LARGE SCALE GENOMIC DNA]</scope>
    <source>
        <strain evidence="3">OR362-8,ATCC BAA-1266,JCM 13504</strain>
    </source>
</reference>
<dbReference type="RefSeq" id="WP_092677982.1">
    <property type="nucleotide sequence ID" value="NZ_FOXS01000007.1"/>
</dbReference>
<keyword evidence="3" id="KW-1185">Reference proteome</keyword>
<accession>A0A1I6B6P5</accession>
<dbReference type="AlphaFoldDB" id="A0A1I6B6P5"/>
<dbReference type="Proteomes" id="UP000199029">
    <property type="component" value="Unassembled WGS sequence"/>
</dbReference>
<keyword evidence="1" id="KW-0732">Signal</keyword>
<evidence type="ECO:0000313" key="2">
    <source>
        <dbReference type="EMBL" id="SFQ76579.1"/>
    </source>
</evidence>
<feature type="signal peptide" evidence="1">
    <location>
        <begin position="1"/>
        <end position="20"/>
    </location>
</feature>
<proteinExistence type="predicted"/>
<protein>
    <submittedName>
        <fullName evidence="2">Uncharacterized protein</fullName>
    </submittedName>
</protein>
<organism evidence="2 3">
    <name type="scientific">Hymenobacter arizonensis</name>
    <name type="common">Siccationidurans arizonensis</name>
    <dbReference type="NCBI Taxonomy" id="1227077"/>
    <lineage>
        <taxon>Bacteria</taxon>
        <taxon>Pseudomonadati</taxon>
        <taxon>Bacteroidota</taxon>
        <taxon>Cytophagia</taxon>
        <taxon>Cytophagales</taxon>
        <taxon>Hymenobacteraceae</taxon>
        <taxon>Hymenobacter</taxon>
    </lineage>
</organism>
<gene>
    <name evidence="2" type="ORF">SAMN04515668_4229</name>
</gene>
<name>A0A1I6B6P5_HYMAR</name>